<dbReference type="InterPro" id="IPR011545">
    <property type="entry name" value="DEAD/DEAH_box_helicase_dom"/>
</dbReference>
<name>A0A2U2AJM5_9GAMM</name>
<protein>
    <submittedName>
        <fullName evidence="11">ATP-dependent RNA helicase DbpA</fullName>
    </submittedName>
</protein>
<sequence>MSTLHFSDLSLPKAQLRNLEELGYHQMTPIQASSLPTILKGGDLIGQAQTGSGKTAAFGIGLLESIDLKHFTTQGLVICPTRELAEQVRQEIRRLGRYLPNLKISAICGGAPIRHQIHSLSQHAPHIAVGTPGRLLDHLGRGTLDLSHTKVLVLDEADRMLDMGFADEVAEIIRYIPKKRQTLLFSATFPEDIRRMSHQFQHRPKEVVVEALVENRPKISQSVVLVEDGRDKPAVTAEILYHYRPQSSVIFCNTIATTIEVTDFLQRHRIDALALHGDLDQKDRDQVLIQFSNRSCPVLVATDVAARGLDIDDLSLVLNFDVPFDPEVYVHRIGRTGRAGKEGRALTFSLSYKQERIEMIEAALEEQFPRIAATELKGTPAPLHAEMVTIEINEGRKAKISAGDILGALTANEAISGSDVGKITLLPMKAYVAIKAPLAKVAVDQIWRRPIKGIECRARVLRSFN</sequence>
<dbReference type="SUPFAM" id="SSF52540">
    <property type="entry name" value="P-loop containing nucleoside triphosphate hydrolases"/>
    <property type="match status" value="1"/>
</dbReference>
<dbReference type="GO" id="GO:0003724">
    <property type="term" value="F:RNA helicase activity"/>
    <property type="evidence" value="ECO:0007669"/>
    <property type="project" value="InterPro"/>
</dbReference>
<evidence type="ECO:0000256" key="5">
    <source>
        <dbReference type="ARBA" id="ARBA00038437"/>
    </source>
</evidence>
<dbReference type="InterPro" id="IPR012677">
    <property type="entry name" value="Nucleotide-bd_a/b_plait_sf"/>
</dbReference>
<evidence type="ECO:0000256" key="7">
    <source>
        <dbReference type="RuleBase" id="RU000492"/>
    </source>
</evidence>
<dbReference type="PROSITE" id="PS51194">
    <property type="entry name" value="HELICASE_CTER"/>
    <property type="match status" value="1"/>
</dbReference>
<dbReference type="InterPro" id="IPR050079">
    <property type="entry name" value="DEAD_box_RNA_helicase"/>
</dbReference>
<dbReference type="EMBL" id="QEWR01000003">
    <property type="protein sequence ID" value="PWD83023.1"/>
    <property type="molecule type" value="Genomic_DNA"/>
</dbReference>
<dbReference type="PROSITE" id="PS00039">
    <property type="entry name" value="DEAD_ATP_HELICASE"/>
    <property type="match status" value="1"/>
</dbReference>
<dbReference type="Gene3D" id="3.30.70.330">
    <property type="match status" value="1"/>
</dbReference>
<evidence type="ECO:0000313" key="11">
    <source>
        <dbReference type="EMBL" id="PWD83023.1"/>
    </source>
</evidence>
<keyword evidence="4 7" id="KW-0067">ATP-binding</keyword>
<dbReference type="Pfam" id="PF00270">
    <property type="entry name" value="DEAD"/>
    <property type="match status" value="1"/>
</dbReference>
<feature type="domain" description="DEAD-box RNA helicase Q" evidence="10">
    <location>
        <begin position="4"/>
        <end position="32"/>
    </location>
</feature>
<dbReference type="InterPro" id="IPR001650">
    <property type="entry name" value="Helicase_C-like"/>
</dbReference>
<dbReference type="Gene3D" id="3.40.50.300">
    <property type="entry name" value="P-loop containing nucleotide triphosphate hydrolases"/>
    <property type="match status" value="2"/>
</dbReference>
<dbReference type="RefSeq" id="WP_109236241.1">
    <property type="nucleotide sequence ID" value="NZ_BMXZ01000002.1"/>
</dbReference>
<dbReference type="Pfam" id="PF03880">
    <property type="entry name" value="DbpA"/>
    <property type="match status" value="1"/>
</dbReference>
<dbReference type="PANTHER" id="PTHR47959">
    <property type="entry name" value="ATP-DEPENDENT RNA HELICASE RHLE-RELATED"/>
    <property type="match status" value="1"/>
</dbReference>
<evidence type="ECO:0000256" key="1">
    <source>
        <dbReference type="ARBA" id="ARBA00022741"/>
    </source>
</evidence>
<keyword evidence="3 7" id="KW-0347">Helicase</keyword>
<gene>
    <name evidence="11" type="ORF">DC082_06235</name>
</gene>
<dbReference type="GO" id="GO:0016787">
    <property type="term" value="F:hydrolase activity"/>
    <property type="evidence" value="ECO:0007669"/>
    <property type="project" value="UniProtKB-KW"/>
</dbReference>
<evidence type="ECO:0000313" key="12">
    <source>
        <dbReference type="Proteomes" id="UP000244948"/>
    </source>
</evidence>
<dbReference type="GO" id="GO:0005829">
    <property type="term" value="C:cytosol"/>
    <property type="evidence" value="ECO:0007669"/>
    <property type="project" value="TreeGrafter"/>
</dbReference>
<dbReference type="InterPro" id="IPR027417">
    <property type="entry name" value="P-loop_NTPase"/>
</dbReference>
<dbReference type="CDD" id="cd18787">
    <property type="entry name" value="SF2_C_DEAD"/>
    <property type="match status" value="1"/>
</dbReference>
<evidence type="ECO:0000259" key="8">
    <source>
        <dbReference type="PROSITE" id="PS51192"/>
    </source>
</evidence>
<evidence type="ECO:0000256" key="6">
    <source>
        <dbReference type="PROSITE-ProRule" id="PRU00552"/>
    </source>
</evidence>
<comment type="caution">
    <text evidence="11">The sequence shown here is derived from an EMBL/GenBank/DDBJ whole genome shotgun (WGS) entry which is preliminary data.</text>
</comment>
<keyword evidence="2 7" id="KW-0378">Hydrolase</keyword>
<keyword evidence="1 7" id="KW-0547">Nucleotide-binding</keyword>
<dbReference type="InterPro" id="IPR005580">
    <property type="entry name" value="DbpA/CsdA_RNA-bd_dom"/>
</dbReference>
<dbReference type="InterPro" id="IPR044742">
    <property type="entry name" value="DEAD/DEAH_RhlB"/>
</dbReference>
<dbReference type="PANTHER" id="PTHR47959:SF1">
    <property type="entry name" value="ATP-DEPENDENT RNA HELICASE DBPA"/>
    <property type="match status" value="1"/>
</dbReference>
<comment type="similarity">
    <text evidence="5 7">Belongs to the DEAD box helicase family.</text>
</comment>
<dbReference type="Pfam" id="PF00271">
    <property type="entry name" value="Helicase_C"/>
    <property type="match status" value="1"/>
</dbReference>
<reference evidence="11 12" key="1">
    <citation type="journal article" date="2018" name="Genome Announc.">
        <title>Ignatzschineria cameli sp. nov., isolated from necrotic foot tissue of dromedaries (Camelus dromedarius) and associated maggots (Wohlfahrtia species) in Dubai.</title>
        <authorList>
            <person name="Tsang C.C."/>
            <person name="Tang J.Y."/>
            <person name="Fong J.Y."/>
            <person name="Kinne J."/>
            <person name="Lee H.H."/>
            <person name="Joseph M."/>
            <person name="Jose S."/>
            <person name="Schuster R.K."/>
            <person name="Tang Y."/>
            <person name="Sivakumar S."/>
            <person name="Chen J.H."/>
            <person name="Teng J.L."/>
            <person name="Lau S.K."/>
            <person name="Wernery U."/>
            <person name="Woo P.C."/>
        </authorList>
    </citation>
    <scope>NUCLEOTIDE SEQUENCE [LARGE SCALE GENOMIC DNA]</scope>
    <source>
        <strain evidence="11 12">KCTC 22643</strain>
    </source>
</reference>
<feature type="domain" description="Helicase C-terminal" evidence="9">
    <location>
        <begin position="234"/>
        <end position="376"/>
    </location>
</feature>
<evidence type="ECO:0000259" key="10">
    <source>
        <dbReference type="PROSITE" id="PS51195"/>
    </source>
</evidence>
<accession>A0A2U2AJM5</accession>
<feature type="short sequence motif" description="Q motif" evidence="6">
    <location>
        <begin position="4"/>
        <end position="32"/>
    </location>
</feature>
<evidence type="ECO:0000256" key="4">
    <source>
        <dbReference type="ARBA" id="ARBA00022840"/>
    </source>
</evidence>
<evidence type="ECO:0000256" key="2">
    <source>
        <dbReference type="ARBA" id="ARBA00022801"/>
    </source>
</evidence>
<dbReference type="InterPro" id="IPR014001">
    <property type="entry name" value="Helicase_ATP-bd"/>
</dbReference>
<dbReference type="PROSITE" id="PS51192">
    <property type="entry name" value="HELICASE_ATP_BIND_1"/>
    <property type="match status" value="1"/>
</dbReference>
<dbReference type="SMART" id="SM00487">
    <property type="entry name" value="DEXDc"/>
    <property type="match status" value="1"/>
</dbReference>
<dbReference type="InterPro" id="IPR014014">
    <property type="entry name" value="RNA_helicase_DEAD_Q_motif"/>
</dbReference>
<dbReference type="CDD" id="cd00268">
    <property type="entry name" value="DEADc"/>
    <property type="match status" value="1"/>
</dbReference>
<dbReference type="NCBIfam" id="NF008744">
    <property type="entry name" value="PRK11776.1"/>
    <property type="match status" value="1"/>
</dbReference>
<evidence type="ECO:0000259" key="9">
    <source>
        <dbReference type="PROSITE" id="PS51194"/>
    </source>
</evidence>
<dbReference type="Proteomes" id="UP000244948">
    <property type="component" value="Unassembled WGS sequence"/>
</dbReference>
<keyword evidence="12" id="KW-1185">Reference proteome</keyword>
<dbReference type="InterPro" id="IPR000629">
    <property type="entry name" value="RNA-helicase_DEAD-box_CS"/>
</dbReference>
<feature type="domain" description="Helicase ATP-binding" evidence="8">
    <location>
        <begin position="35"/>
        <end position="207"/>
    </location>
</feature>
<dbReference type="GO" id="GO:0005524">
    <property type="term" value="F:ATP binding"/>
    <property type="evidence" value="ECO:0007669"/>
    <property type="project" value="UniProtKB-KW"/>
</dbReference>
<proteinExistence type="inferred from homology"/>
<evidence type="ECO:0000256" key="3">
    <source>
        <dbReference type="ARBA" id="ARBA00022806"/>
    </source>
</evidence>
<dbReference type="PROSITE" id="PS51195">
    <property type="entry name" value="Q_MOTIF"/>
    <property type="match status" value="1"/>
</dbReference>
<dbReference type="AlphaFoldDB" id="A0A2U2AJM5"/>
<dbReference type="SMART" id="SM00490">
    <property type="entry name" value="HELICc"/>
    <property type="match status" value="1"/>
</dbReference>
<dbReference type="GO" id="GO:0003676">
    <property type="term" value="F:nucleic acid binding"/>
    <property type="evidence" value="ECO:0007669"/>
    <property type="project" value="InterPro"/>
</dbReference>
<organism evidence="11 12">
    <name type="scientific">Ignatzschineria indica</name>
    <dbReference type="NCBI Taxonomy" id="472583"/>
    <lineage>
        <taxon>Bacteria</taxon>
        <taxon>Pseudomonadati</taxon>
        <taxon>Pseudomonadota</taxon>
        <taxon>Gammaproteobacteria</taxon>
        <taxon>Cardiobacteriales</taxon>
        <taxon>Ignatzschineriaceae</taxon>
        <taxon>Ignatzschineria</taxon>
    </lineage>
</organism>